<proteinExistence type="inferred from homology"/>
<dbReference type="InterPro" id="IPR012340">
    <property type="entry name" value="NA-bd_OB-fold"/>
</dbReference>
<dbReference type="FunFam" id="2.40.50.140:FF:000436">
    <property type="entry name" value="DNA-directed RNA polymerases I, II, and III subunit RPABC3"/>
    <property type="match status" value="1"/>
</dbReference>
<dbReference type="OrthoDB" id="20018at2759"/>
<evidence type="ECO:0000256" key="4">
    <source>
        <dbReference type="PIRNR" id="PIRNR000779"/>
    </source>
</evidence>
<evidence type="ECO:0000313" key="5">
    <source>
        <dbReference type="EMBL" id="PWN35263.1"/>
    </source>
</evidence>
<dbReference type="GO" id="GO:0006351">
    <property type="term" value="P:DNA-templated transcription"/>
    <property type="evidence" value="ECO:0007669"/>
    <property type="project" value="UniProtKB-UniRule"/>
</dbReference>
<dbReference type="EMBL" id="KZ819603">
    <property type="protein sequence ID" value="PWN35263.1"/>
    <property type="molecule type" value="Genomic_DNA"/>
</dbReference>
<organism evidence="5 6">
    <name type="scientific">Meira miltonrushii</name>
    <dbReference type="NCBI Taxonomy" id="1280837"/>
    <lineage>
        <taxon>Eukaryota</taxon>
        <taxon>Fungi</taxon>
        <taxon>Dikarya</taxon>
        <taxon>Basidiomycota</taxon>
        <taxon>Ustilaginomycotina</taxon>
        <taxon>Exobasidiomycetes</taxon>
        <taxon>Exobasidiales</taxon>
        <taxon>Brachybasidiaceae</taxon>
        <taxon>Meira</taxon>
    </lineage>
</organism>
<gene>
    <name evidence="5" type="ORF">FA14DRAFT_160487</name>
</gene>
<accession>A0A316VG19</accession>
<dbReference type="STRING" id="1280837.A0A316VG19"/>
<dbReference type="GO" id="GO:0003899">
    <property type="term" value="F:DNA-directed RNA polymerase activity"/>
    <property type="evidence" value="ECO:0007669"/>
    <property type="project" value="UniProtKB-UniRule"/>
</dbReference>
<name>A0A316VG19_9BASI</name>
<dbReference type="Gene3D" id="2.40.50.140">
    <property type="entry name" value="Nucleic acid-binding proteins"/>
    <property type="match status" value="1"/>
</dbReference>
<dbReference type="Pfam" id="PF03870">
    <property type="entry name" value="RNA_pol_Rpb8"/>
    <property type="match status" value="1"/>
</dbReference>
<dbReference type="FunCoup" id="A0A316VG19">
    <property type="interactions" value="407"/>
</dbReference>
<dbReference type="AlphaFoldDB" id="A0A316VG19"/>
<comment type="function">
    <text evidence="4">DNA-dependent RNA polymerase catalyzes the transcription of DNA into RNA using the four ribonucleoside triphosphates as substrates. Common component of RNA polymerases I, II and III which synthesize ribosomal RNA precursors, mRNA precursors and many functional non-coding RNAs, and small RNAs, such as 5S rRNA and tRNAs, respectively.</text>
</comment>
<dbReference type="GeneID" id="37020482"/>
<dbReference type="PANTHER" id="PTHR10917">
    <property type="entry name" value="DNA-DIRECTED RNA POLYMERASES I, II, AND III SUBUNIT RPABC3"/>
    <property type="match status" value="1"/>
</dbReference>
<dbReference type="GO" id="GO:0005665">
    <property type="term" value="C:RNA polymerase II, core complex"/>
    <property type="evidence" value="ECO:0007669"/>
    <property type="project" value="UniProtKB-UniRule"/>
</dbReference>
<dbReference type="InterPro" id="IPR005570">
    <property type="entry name" value="RPABC3"/>
</dbReference>
<keyword evidence="6" id="KW-1185">Reference proteome</keyword>
<dbReference type="SMART" id="SM00658">
    <property type="entry name" value="RPOL8c"/>
    <property type="match status" value="1"/>
</dbReference>
<dbReference type="PIRSF" id="PIRSF000779">
    <property type="entry name" value="RNA_pol_Rpb8"/>
    <property type="match status" value="1"/>
</dbReference>
<dbReference type="PANTHER" id="PTHR10917:SF0">
    <property type="entry name" value="DNA-DIRECTED RNA POLYMERASES I, II, AND III SUBUNIT RPABC3"/>
    <property type="match status" value="1"/>
</dbReference>
<dbReference type="RefSeq" id="XP_025355565.1">
    <property type="nucleotide sequence ID" value="XM_025498701.1"/>
</dbReference>
<keyword evidence="3 4" id="KW-0539">Nucleus</keyword>
<protein>
    <recommendedName>
        <fullName evidence="4">DNA-directed RNA polymerases I, II, and III subunit RPABC3</fullName>
    </recommendedName>
</protein>
<dbReference type="SUPFAM" id="SSF50249">
    <property type="entry name" value="Nucleic acid-binding proteins"/>
    <property type="match status" value="1"/>
</dbReference>
<evidence type="ECO:0000256" key="3">
    <source>
        <dbReference type="ARBA" id="ARBA00023242"/>
    </source>
</evidence>
<sequence>MSDSILFDSQFTVKAIDPDGKKFDRVSRIVAHSSSLSMDMSIDIATDIYPVSANQNLTVVIASTLGRGDSTEDSEAWRIDKASGLADEYDYVMYGKVYRYDDSASDIVTVYASFGGLLLALTGSYRHLSNLAVGSNVYLLIR</sequence>
<comment type="similarity">
    <text evidence="2 4">Belongs to the eukaryotic RPB8 RNA polymerase subunit family.</text>
</comment>
<evidence type="ECO:0000256" key="2">
    <source>
        <dbReference type="ARBA" id="ARBA00008912"/>
    </source>
</evidence>
<dbReference type="GO" id="GO:0005736">
    <property type="term" value="C:RNA polymerase I complex"/>
    <property type="evidence" value="ECO:0007669"/>
    <property type="project" value="TreeGrafter"/>
</dbReference>
<reference evidence="5 6" key="1">
    <citation type="journal article" date="2018" name="Mol. Biol. Evol.">
        <title>Broad Genomic Sampling Reveals a Smut Pathogenic Ancestry of the Fungal Clade Ustilaginomycotina.</title>
        <authorList>
            <person name="Kijpornyongpan T."/>
            <person name="Mondo S.J."/>
            <person name="Barry K."/>
            <person name="Sandor L."/>
            <person name="Lee J."/>
            <person name="Lipzen A."/>
            <person name="Pangilinan J."/>
            <person name="LaButti K."/>
            <person name="Hainaut M."/>
            <person name="Henrissat B."/>
            <person name="Grigoriev I.V."/>
            <person name="Spatafora J.W."/>
            <person name="Aime M.C."/>
        </authorList>
    </citation>
    <scope>NUCLEOTIDE SEQUENCE [LARGE SCALE GENOMIC DNA]</scope>
    <source>
        <strain evidence="5 6">MCA 3882</strain>
    </source>
</reference>
<dbReference type="GO" id="GO:0005666">
    <property type="term" value="C:RNA polymerase III complex"/>
    <property type="evidence" value="ECO:0007669"/>
    <property type="project" value="TreeGrafter"/>
</dbReference>
<comment type="subcellular location">
    <subcellularLocation>
        <location evidence="1">Nucleus</location>
    </subcellularLocation>
</comment>
<evidence type="ECO:0000256" key="1">
    <source>
        <dbReference type="ARBA" id="ARBA00004123"/>
    </source>
</evidence>
<evidence type="ECO:0000313" key="6">
    <source>
        <dbReference type="Proteomes" id="UP000245771"/>
    </source>
</evidence>
<dbReference type="Proteomes" id="UP000245771">
    <property type="component" value="Unassembled WGS sequence"/>
</dbReference>
<dbReference type="InParanoid" id="A0A316VG19"/>